<reference evidence="3" key="2">
    <citation type="submission" date="2023-10" db="EMBL/GenBank/DDBJ databases">
        <title>Analysis of Resistance Genes of Carbapenem-resistant Providencia rettgeri.</title>
        <authorList>
            <person name="Liu M."/>
        </authorList>
    </citation>
    <scope>NUCLEOTIDE SEQUENCE</scope>
    <source>
        <strain evidence="3">QITACRE101</strain>
    </source>
</reference>
<evidence type="ECO:0000259" key="2">
    <source>
        <dbReference type="PROSITE" id="PS50234"/>
    </source>
</evidence>
<dbReference type="InterPro" id="IPR036465">
    <property type="entry name" value="vWFA_dom_sf"/>
</dbReference>
<dbReference type="SUPFAM" id="SSF53300">
    <property type="entry name" value="vWA-like"/>
    <property type="match status" value="1"/>
</dbReference>
<dbReference type="Proteomes" id="UP001162044">
    <property type="component" value="Unassembled WGS sequence"/>
</dbReference>
<keyword evidence="1" id="KW-0472">Membrane</keyword>
<dbReference type="SMART" id="SM00327">
    <property type="entry name" value="VWA"/>
    <property type="match status" value="1"/>
</dbReference>
<evidence type="ECO:0000313" key="3">
    <source>
        <dbReference type="EMBL" id="MDH2305647.1"/>
    </source>
</evidence>
<feature type="domain" description="VWFA" evidence="2">
    <location>
        <begin position="268"/>
        <end position="432"/>
    </location>
</feature>
<dbReference type="RefSeq" id="WP_136134724.1">
    <property type="nucleotide sequence ID" value="NZ_ABDWLN020000018.1"/>
</dbReference>
<comment type="caution">
    <text evidence="3">The sequence shown here is derived from an EMBL/GenBank/DDBJ whole genome shotgun (WGS) entry which is preliminary data.</text>
</comment>
<dbReference type="EMBL" id="JARVQW010000004">
    <property type="protein sequence ID" value="MDH2305647.1"/>
    <property type="molecule type" value="Genomic_DNA"/>
</dbReference>
<proteinExistence type="predicted"/>
<dbReference type="InterPro" id="IPR002035">
    <property type="entry name" value="VWF_A"/>
</dbReference>
<protein>
    <submittedName>
        <fullName evidence="3">VWA domain-containing protein</fullName>
    </submittedName>
</protein>
<name>A0AB35LAD5_PRORE</name>
<reference evidence="3" key="1">
    <citation type="submission" date="2023-04" db="EMBL/GenBank/DDBJ databases">
        <authorList>
            <person name="Li W."/>
        </authorList>
    </citation>
    <scope>NUCLEOTIDE SEQUENCE</scope>
    <source>
        <strain evidence="3">QITACRE101</strain>
    </source>
</reference>
<keyword evidence="1" id="KW-0812">Transmembrane</keyword>
<accession>A0AB35LAD5</accession>
<keyword evidence="1" id="KW-1133">Transmembrane helix</keyword>
<dbReference type="PROSITE" id="PS50234">
    <property type="entry name" value="VWFA"/>
    <property type="match status" value="1"/>
</dbReference>
<gene>
    <name evidence="3" type="ORF">QDQ51_09505</name>
</gene>
<evidence type="ECO:0000313" key="4">
    <source>
        <dbReference type="Proteomes" id="UP001162044"/>
    </source>
</evidence>
<dbReference type="AlphaFoldDB" id="A0AB35LAD5"/>
<feature type="transmembrane region" description="Helical" evidence="1">
    <location>
        <begin position="164"/>
        <end position="184"/>
    </location>
</feature>
<organism evidence="3 4">
    <name type="scientific">Providencia rettgeri</name>
    <dbReference type="NCBI Taxonomy" id="587"/>
    <lineage>
        <taxon>Bacteria</taxon>
        <taxon>Pseudomonadati</taxon>
        <taxon>Pseudomonadota</taxon>
        <taxon>Gammaproteobacteria</taxon>
        <taxon>Enterobacterales</taxon>
        <taxon>Morganellaceae</taxon>
        <taxon>Providencia</taxon>
    </lineage>
</organism>
<sequence length="468" mass="51552">MNRVLRLTSDTQKADYSLKNQQELLALLTQYFPAKYQYLFAHGEQQPDGAIIWSTSVSGHPVSLSSLDKIEFSNNHRLLCERLNDIQTRANKLLEEKLITQEQHLLLKKASAFPDTESVYIINNQPVITWWPRMSPLAVPIPAPASIQPAALIAAAAAPDRNRWLASFGFLILLLLFALLFSWLRGCFDPKTLPAVAENTHVEPAPKPIPESVLVPVNPLTPMEKCLQAEIQKHGRTDARGNSVCNVKLNPPVRKVCPVNRKPQDAPQVLIIFDASYSMNMSMNLTKQQIDYIEESGKLFAGWDVEPRRINVAKKALGEIVKNIPNDTNIITIVAADCEKIQSTGNITPNNRSSLLSFIKRIEPDGGTPLADSITQANRSIKDNNRDTIIILISDGVESCEKDPCAAARALKRAHPKAVINVIDIMGSGAGNCVAQATGGKVFTATNAKDVAMMMEKAFNDYIPEGCN</sequence>
<evidence type="ECO:0000256" key="1">
    <source>
        <dbReference type="SAM" id="Phobius"/>
    </source>
</evidence>
<dbReference type="Gene3D" id="3.40.50.410">
    <property type="entry name" value="von Willebrand factor, type A domain"/>
    <property type="match status" value="1"/>
</dbReference>
<dbReference type="Pfam" id="PF13519">
    <property type="entry name" value="VWA_2"/>
    <property type="match status" value="1"/>
</dbReference>